<dbReference type="GO" id="GO:0005737">
    <property type="term" value="C:cytoplasm"/>
    <property type="evidence" value="ECO:0007669"/>
    <property type="project" value="UniProtKB-SubCell"/>
</dbReference>
<keyword evidence="5" id="KW-1185">Reference proteome</keyword>
<evidence type="ECO:0000256" key="1">
    <source>
        <dbReference type="ARBA" id="ARBA00004496"/>
    </source>
</evidence>
<name>A0A0D2F9B8_9EURO</name>
<dbReference type="STRING" id="5601.A0A0D2F9B8"/>
<dbReference type="HOGENOM" id="CLU_016305_0_0_1"/>
<dbReference type="Gene3D" id="1.25.10.10">
    <property type="entry name" value="Leucine-rich Repeat Variant"/>
    <property type="match status" value="1"/>
</dbReference>
<organism evidence="4 5">
    <name type="scientific">Phialophora macrospora</name>
    <dbReference type="NCBI Taxonomy" id="1851006"/>
    <lineage>
        <taxon>Eukaryota</taxon>
        <taxon>Fungi</taxon>
        <taxon>Dikarya</taxon>
        <taxon>Ascomycota</taxon>
        <taxon>Pezizomycotina</taxon>
        <taxon>Eurotiomycetes</taxon>
        <taxon>Chaetothyriomycetidae</taxon>
        <taxon>Chaetothyriales</taxon>
        <taxon>Herpotrichiellaceae</taxon>
        <taxon>Phialophora</taxon>
    </lineage>
</organism>
<accession>A0A0D2F9B8</accession>
<feature type="domain" description="UNC-45/Cro1/She4 central" evidence="3">
    <location>
        <begin position="241"/>
        <end position="391"/>
    </location>
</feature>
<evidence type="ECO:0000259" key="3">
    <source>
        <dbReference type="Pfam" id="PF11701"/>
    </source>
</evidence>
<dbReference type="GO" id="GO:0051879">
    <property type="term" value="F:Hsp90 protein binding"/>
    <property type="evidence" value="ECO:0007669"/>
    <property type="project" value="TreeGrafter"/>
</dbReference>
<dbReference type="EMBL" id="KN846961">
    <property type="protein sequence ID" value="KIW64593.1"/>
    <property type="molecule type" value="Genomic_DNA"/>
</dbReference>
<reference evidence="4 5" key="1">
    <citation type="submission" date="2015-01" db="EMBL/GenBank/DDBJ databases">
        <title>The Genome Sequence of Capronia semiimmersa CBS27337.</title>
        <authorList>
            <consortium name="The Broad Institute Genomics Platform"/>
            <person name="Cuomo C."/>
            <person name="de Hoog S."/>
            <person name="Gorbushina A."/>
            <person name="Stielow B."/>
            <person name="Teixiera M."/>
            <person name="Abouelleil A."/>
            <person name="Chapman S.B."/>
            <person name="Priest M."/>
            <person name="Young S.K."/>
            <person name="Wortman J."/>
            <person name="Nusbaum C."/>
            <person name="Birren B."/>
        </authorList>
    </citation>
    <scope>NUCLEOTIDE SEQUENCE [LARGE SCALE GENOMIC DNA]</scope>
    <source>
        <strain evidence="4 5">CBS 27337</strain>
    </source>
</reference>
<evidence type="ECO:0000313" key="5">
    <source>
        <dbReference type="Proteomes" id="UP000054266"/>
    </source>
</evidence>
<dbReference type="InterPro" id="IPR024660">
    <property type="entry name" value="UCS_central_dom"/>
</dbReference>
<dbReference type="PANTHER" id="PTHR45994">
    <property type="entry name" value="FI21225P1"/>
    <property type="match status" value="1"/>
</dbReference>
<sequence>MSASIKVAAQRMNRKLSEERDSQRASLLANEAVNLFNVGDKVQASRKLREAAALGHANPDVQAALLTIHNDDQLSSPLLDLVRRYALYHNNPAGDEAVKYLKGPEAANAAAVALECMQILLECRQSTMSDAQDFIVAELARQSPAVRAYLAAELQASTTSFFENIYERGDDAANCLRAIVLDDKLWPSEDVRLRVEDDLFQLFLAKLMETGHDHDGRALKGIALLLIADTQRLHTFVDQEAFEAVMGSLDLRLPADVRGQATLVLSKFFEAAETSGQEYLTNYVRSHVERRKGDDLVLAFSGAAHLFPVIPHLVAQLFLTDGFLASTMPLLDRKFSSPTVHDAFLNLLNAACIDAACRTAIAQYCASWLSDKVSSGTGKQPSVAATVLAKLRTSGLGVKIGNQRADKADDDVSELVDLFKNSLAVVEEGKTVSDSIEGLAYTSLKSEVKESLAKDRKFLKTLLDTLDEHHDSPEVVVGGLSIISNLTQYSPNLSEEQKKISQLKAYANATKPVEPSLLENDEHVRARCSAVVEAGTVASLTRLNRGRSPATAQLSDKILLSLSKNPKDRGKLAQQGAVKLLVLHAQRSLKAEGSSQHNTDAAHALARVLISLNPAHIFPGGSTPDITDAVPPLVALLKPLGGDVLGDQARDLLPVFESLLALTNLASTPNPSAASFITKSAWDDVEDLLLGSNELIRRAACELICNLTVTPTGAEKFADGSKRAAQRLHILVAMADVEDLPTRRAAGGALAMLTEQYATVISAILDLKRAPEILLELCQDEDSGVVHRGLVIVRNMVCCDEEDTQNKNLALRAREAFKKKDEIEKLKNALKKTKEPELFGIGVQALKVLVEK</sequence>
<dbReference type="Gene3D" id="1.25.10.100">
    <property type="match status" value="1"/>
</dbReference>
<dbReference type="Pfam" id="PF11701">
    <property type="entry name" value="UNC45-central"/>
    <property type="match status" value="1"/>
</dbReference>
<dbReference type="InterPro" id="IPR016024">
    <property type="entry name" value="ARM-type_fold"/>
</dbReference>
<comment type="subcellular location">
    <subcellularLocation>
        <location evidence="1">Cytoplasm</location>
    </subcellularLocation>
</comment>
<proteinExistence type="predicted"/>
<keyword evidence="2" id="KW-0963">Cytoplasm</keyword>
<dbReference type="SUPFAM" id="SSF48371">
    <property type="entry name" value="ARM repeat"/>
    <property type="match status" value="2"/>
</dbReference>
<dbReference type="PANTHER" id="PTHR45994:SF1">
    <property type="entry name" value="FI21225P1"/>
    <property type="match status" value="1"/>
</dbReference>
<gene>
    <name evidence="4" type="ORF">PV04_09516</name>
</gene>
<dbReference type="AlphaFoldDB" id="A0A0D2F9B8"/>
<evidence type="ECO:0000313" key="4">
    <source>
        <dbReference type="EMBL" id="KIW64593.1"/>
    </source>
</evidence>
<protein>
    <recommendedName>
        <fullName evidence="3">UNC-45/Cro1/She4 central domain-containing protein</fullName>
    </recommendedName>
</protein>
<dbReference type="InterPro" id="IPR011989">
    <property type="entry name" value="ARM-like"/>
</dbReference>
<dbReference type="Proteomes" id="UP000054266">
    <property type="component" value="Unassembled WGS sequence"/>
</dbReference>
<evidence type="ECO:0000256" key="2">
    <source>
        <dbReference type="ARBA" id="ARBA00022490"/>
    </source>
</evidence>